<keyword evidence="1" id="KW-0732">Signal</keyword>
<accession>A0A6C0GUA1</accession>
<evidence type="ECO:0000313" key="3">
    <source>
        <dbReference type="EMBL" id="QHT71781.1"/>
    </source>
</evidence>
<dbReference type="PROSITE" id="PS51549">
    <property type="entry name" value="DM13"/>
    <property type="match status" value="1"/>
</dbReference>
<evidence type="ECO:0000259" key="2">
    <source>
        <dbReference type="PROSITE" id="PS51549"/>
    </source>
</evidence>
<keyword evidence="4" id="KW-1185">Reference proteome</keyword>
<dbReference type="Pfam" id="PF10517">
    <property type="entry name" value="DM13"/>
    <property type="match status" value="1"/>
</dbReference>
<evidence type="ECO:0000256" key="1">
    <source>
        <dbReference type="SAM" id="SignalP"/>
    </source>
</evidence>
<protein>
    <submittedName>
        <fullName evidence="3">DM13 domain-containing protein</fullName>
    </submittedName>
</protein>
<dbReference type="KEGG" id="rhoz:GXP67_36520"/>
<gene>
    <name evidence="3" type="ORF">GXP67_36520</name>
</gene>
<dbReference type="EMBL" id="CP048222">
    <property type="protein sequence ID" value="QHT71781.1"/>
    <property type="molecule type" value="Genomic_DNA"/>
</dbReference>
<name>A0A6C0GUA1_9BACT</name>
<feature type="chain" id="PRO_5025658568" evidence="1">
    <location>
        <begin position="21"/>
        <end position="141"/>
    </location>
</feature>
<dbReference type="AlphaFoldDB" id="A0A6C0GUA1"/>
<proteinExistence type="predicted"/>
<evidence type="ECO:0000313" key="4">
    <source>
        <dbReference type="Proteomes" id="UP000480178"/>
    </source>
</evidence>
<dbReference type="InterPro" id="IPR019545">
    <property type="entry name" value="DM13_domain"/>
</dbReference>
<reference evidence="3 4" key="1">
    <citation type="submission" date="2020-01" db="EMBL/GenBank/DDBJ databases">
        <authorList>
            <person name="Kim M.K."/>
        </authorList>
    </citation>
    <scope>NUCLEOTIDE SEQUENCE [LARGE SCALE GENOMIC DNA]</scope>
    <source>
        <strain evidence="3 4">172606-1</strain>
    </source>
</reference>
<organism evidence="3 4">
    <name type="scientific">Rhodocytophaga rosea</name>
    <dbReference type="NCBI Taxonomy" id="2704465"/>
    <lineage>
        <taxon>Bacteria</taxon>
        <taxon>Pseudomonadati</taxon>
        <taxon>Bacteroidota</taxon>
        <taxon>Cytophagia</taxon>
        <taxon>Cytophagales</taxon>
        <taxon>Rhodocytophagaceae</taxon>
        <taxon>Rhodocytophaga</taxon>
    </lineage>
</organism>
<dbReference type="RefSeq" id="WP_162447701.1">
    <property type="nucleotide sequence ID" value="NZ_CP048222.1"/>
</dbReference>
<feature type="signal peptide" evidence="1">
    <location>
        <begin position="1"/>
        <end position="20"/>
    </location>
</feature>
<dbReference type="PROSITE" id="PS51257">
    <property type="entry name" value="PROKAR_LIPOPROTEIN"/>
    <property type="match status" value="1"/>
</dbReference>
<feature type="domain" description="DM13" evidence="2">
    <location>
        <begin position="38"/>
        <end position="138"/>
    </location>
</feature>
<sequence length="141" mass="15954">MRKKYIFLLLAGILMLAACKQDEPAPVVEMLDLGNDTLQLTGMFQQEVHATSGTVKMLRRENDQLLVLENFKTDYGPSLYVYLSKDRGFTQSLNLGLLKSTSGTFSYEVAATVDTREYPYVLIWCRQFAVLFGSARLETPQ</sequence>
<dbReference type="Proteomes" id="UP000480178">
    <property type="component" value="Chromosome"/>
</dbReference>